<dbReference type="Pfam" id="PF13529">
    <property type="entry name" value="Peptidase_C39_2"/>
    <property type="match status" value="1"/>
</dbReference>
<evidence type="ECO:0000256" key="1">
    <source>
        <dbReference type="SAM" id="SignalP"/>
    </source>
</evidence>
<organism evidence="3 4">
    <name type="scientific">Actinoallomurus vinaceus</name>
    <dbReference type="NCBI Taxonomy" id="1080074"/>
    <lineage>
        <taxon>Bacteria</taxon>
        <taxon>Bacillati</taxon>
        <taxon>Actinomycetota</taxon>
        <taxon>Actinomycetes</taxon>
        <taxon>Streptosporangiales</taxon>
        <taxon>Thermomonosporaceae</taxon>
        <taxon>Actinoallomurus</taxon>
    </lineage>
</organism>
<keyword evidence="4" id="KW-1185">Reference proteome</keyword>
<sequence>MKRRWIVPVGLAVGASTLLSVPAAEAASWGAQSSSGVKYETCTSARSYKNVAYVTCIQHSSGFNKARVVIRVSVSAKRSVKGNPYLRVIGRSHNVSAPSCSGTLAKGAKKQCATAWLNATRIVQFGEGTIWISGSRRPGIRVRGMHFWGKKQENAEKYCGPASVQAAIHTMKGSAPSQSTLAGKLKTNTYGFTPPNKLAPALNAYKPSAIASYHLYDFGSTGQSTEYAFRQLWRSVESGNPVVYLVDPSKLPWSSASGTRVRHYIELHGYSAVQDTVDSNVTGGWKVDRFQAFDPASGSVHNITPIQLLNASVASDYIDDDMVFAAK</sequence>
<accession>A0ABP8U0Z6</accession>
<evidence type="ECO:0000313" key="3">
    <source>
        <dbReference type="EMBL" id="GAA4619701.1"/>
    </source>
</evidence>
<feature type="signal peptide" evidence="1">
    <location>
        <begin position="1"/>
        <end position="26"/>
    </location>
</feature>
<comment type="caution">
    <text evidence="3">The sequence shown here is derived from an EMBL/GenBank/DDBJ whole genome shotgun (WGS) entry which is preliminary data.</text>
</comment>
<protein>
    <recommendedName>
        <fullName evidence="2">Peptidase C39-like domain-containing protein</fullName>
    </recommendedName>
</protein>
<name>A0ABP8U0Z6_9ACTN</name>
<dbReference type="EMBL" id="BAABHK010000001">
    <property type="protein sequence ID" value="GAA4619701.1"/>
    <property type="molecule type" value="Genomic_DNA"/>
</dbReference>
<dbReference type="InterPro" id="IPR039564">
    <property type="entry name" value="Peptidase_C39-like"/>
</dbReference>
<proteinExistence type="predicted"/>
<keyword evidence="1" id="KW-0732">Signal</keyword>
<feature type="domain" description="Peptidase C39-like" evidence="2">
    <location>
        <begin position="152"/>
        <end position="274"/>
    </location>
</feature>
<dbReference type="Proteomes" id="UP001501442">
    <property type="component" value="Unassembled WGS sequence"/>
</dbReference>
<dbReference type="RefSeq" id="WP_345428105.1">
    <property type="nucleotide sequence ID" value="NZ_BAABHK010000001.1"/>
</dbReference>
<feature type="chain" id="PRO_5045436738" description="Peptidase C39-like domain-containing protein" evidence="1">
    <location>
        <begin position="27"/>
        <end position="327"/>
    </location>
</feature>
<reference evidence="4" key="1">
    <citation type="journal article" date="2019" name="Int. J. Syst. Evol. Microbiol.">
        <title>The Global Catalogue of Microorganisms (GCM) 10K type strain sequencing project: providing services to taxonomists for standard genome sequencing and annotation.</title>
        <authorList>
            <consortium name="The Broad Institute Genomics Platform"/>
            <consortium name="The Broad Institute Genome Sequencing Center for Infectious Disease"/>
            <person name="Wu L."/>
            <person name="Ma J."/>
        </authorList>
    </citation>
    <scope>NUCLEOTIDE SEQUENCE [LARGE SCALE GENOMIC DNA]</scope>
    <source>
        <strain evidence="4">JCM 17939</strain>
    </source>
</reference>
<evidence type="ECO:0000313" key="4">
    <source>
        <dbReference type="Proteomes" id="UP001501442"/>
    </source>
</evidence>
<evidence type="ECO:0000259" key="2">
    <source>
        <dbReference type="Pfam" id="PF13529"/>
    </source>
</evidence>
<gene>
    <name evidence="3" type="ORF">GCM10023196_000750</name>
</gene>